<evidence type="ECO:0000256" key="5">
    <source>
        <dbReference type="ARBA" id="ARBA00023274"/>
    </source>
</evidence>
<dbReference type="Pfam" id="PF01649">
    <property type="entry name" value="Ribosomal_S20p"/>
    <property type="match status" value="1"/>
</dbReference>
<evidence type="ECO:0000256" key="3">
    <source>
        <dbReference type="ARBA" id="ARBA00022884"/>
    </source>
</evidence>
<dbReference type="InterPro" id="IPR002583">
    <property type="entry name" value="Ribosomal_bS20"/>
</dbReference>
<sequence length="87" mass="9885">MAITSSAKKAHRASLRKRIFNERRINAVRKLTKEIRRLVIGKKASEAKMSLSKAYKAIDKAVKMNTIHKNTGARKKSQLARLLQPTK</sequence>
<protein>
    <recommendedName>
        <fullName evidence="6 7">Small ribosomal subunit protein bS20</fullName>
    </recommendedName>
</protein>
<dbReference type="GO" id="GO:0003735">
    <property type="term" value="F:structural constituent of ribosome"/>
    <property type="evidence" value="ECO:0007669"/>
    <property type="project" value="InterPro"/>
</dbReference>
<reference evidence="8 9" key="1">
    <citation type="journal article" date="2015" name="Nature">
        <title>rRNA introns, odd ribosomes, and small enigmatic genomes across a large radiation of phyla.</title>
        <authorList>
            <person name="Brown C.T."/>
            <person name="Hug L.A."/>
            <person name="Thomas B.C."/>
            <person name="Sharon I."/>
            <person name="Castelle C.J."/>
            <person name="Singh A."/>
            <person name="Wilkins M.J."/>
            <person name="Williams K.H."/>
            <person name="Banfield J.F."/>
        </authorList>
    </citation>
    <scope>NUCLEOTIDE SEQUENCE [LARGE SCALE GENOMIC DNA]</scope>
</reference>
<dbReference type="Proteomes" id="UP000034875">
    <property type="component" value="Unassembled WGS sequence"/>
</dbReference>
<dbReference type="InterPro" id="IPR036510">
    <property type="entry name" value="Ribosomal_bS20_sf"/>
</dbReference>
<dbReference type="PANTHER" id="PTHR33398:SF1">
    <property type="entry name" value="SMALL RIBOSOMAL SUBUNIT PROTEIN BS20C"/>
    <property type="match status" value="1"/>
</dbReference>
<comment type="caution">
    <text evidence="8">The sequence shown here is derived from an EMBL/GenBank/DDBJ whole genome shotgun (WGS) entry which is preliminary data.</text>
</comment>
<evidence type="ECO:0000256" key="1">
    <source>
        <dbReference type="ARBA" id="ARBA00007634"/>
    </source>
</evidence>
<dbReference type="PANTHER" id="PTHR33398">
    <property type="entry name" value="30S RIBOSOMAL PROTEIN S20"/>
    <property type="match status" value="1"/>
</dbReference>
<keyword evidence="2 7" id="KW-0699">rRNA-binding</keyword>
<evidence type="ECO:0000256" key="7">
    <source>
        <dbReference type="HAMAP-Rule" id="MF_00500"/>
    </source>
</evidence>
<dbReference type="GO" id="GO:0006412">
    <property type="term" value="P:translation"/>
    <property type="evidence" value="ECO:0007669"/>
    <property type="project" value="UniProtKB-UniRule"/>
</dbReference>
<name>A0A0G1BB97_9BACT</name>
<keyword evidence="5 7" id="KW-0687">Ribonucleoprotein</keyword>
<proteinExistence type="inferred from homology"/>
<keyword evidence="4 7" id="KW-0689">Ribosomal protein</keyword>
<dbReference type="HAMAP" id="MF_00500">
    <property type="entry name" value="Ribosomal_bS20"/>
    <property type="match status" value="1"/>
</dbReference>
<accession>A0A0G1BB97</accession>
<evidence type="ECO:0000313" key="8">
    <source>
        <dbReference type="EMBL" id="KKS43596.1"/>
    </source>
</evidence>
<keyword evidence="3 7" id="KW-0694">RNA-binding</keyword>
<dbReference type="SUPFAM" id="SSF46992">
    <property type="entry name" value="Ribosomal protein S20"/>
    <property type="match status" value="1"/>
</dbReference>
<evidence type="ECO:0000256" key="6">
    <source>
        <dbReference type="ARBA" id="ARBA00035136"/>
    </source>
</evidence>
<dbReference type="GO" id="GO:0070181">
    <property type="term" value="F:small ribosomal subunit rRNA binding"/>
    <property type="evidence" value="ECO:0007669"/>
    <property type="project" value="TreeGrafter"/>
</dbReference>
<dbReference type="AlphaFoldDB" id="A0A0G1BB97"/>
<comment type="similarity">
    <text evidence="1 7">Belongs to the bacterial ribosomal protein bS20 family.</text>
</comment>
<evidence type="ECO:0000256" key="4">
    <source>
        <dbReference type="ARBA" id="ARBA00022980"/>
    </source>
</evidence>
<gene>
    <name evidence="7" type="primary">rpsT</name>
    <name evidence="8" type="ORF">UV05_C0028G0005</name>
</gene>
<dbReference type="NCBIfam" id="TIGR00029">
    <property type="entry name" value="S20"/>
    <property type="match status" value="1"/>
</dbReference>
<dbReference type="GO" id="GO:0015935">
    <property type="term" value="C:small ribosomal subunit"/>
    <property type="evidence" value="ECO:0007669"/>
    <property type="project" value="TreeGrafter"/>
</dbReference>
<evidence type="ECO:0000256" key="2">
    <source>
        <dbReference type="ARBA" id="ARBA00022730"/>
    </source>
</evidence>
<evidence type="ECO:0000313" key="9">
    <source>
        <dbReference type="Proteomes" id="UP000034875"/>
    </source>
</evidence>
<dbReference type="Gene3D" id="1.20.58.110">
    <property type="entry name" value="Ribosomal protein S20"/>
    <property type="match status" value="1"/>
</dbReference>
<comment type="function">
    <text evidence="7">Binds directly to 16S ribosomal RNA.</text>
</comment>
<organism evidence="8 9">
    <name type="scientific">candidate division CPR1 bacterium GW2011_GWA2_42_17</name>
    <dbReference type="NCBI Taxonomy" id="1618341"/>
    <lineage>
        <taxon>Bacteria</taxon>
        <taxon>candidate division CPR1</taxon>
    </lineage>
</organism>
<dbReference type="EMBL" id="LCCZ01000028">
    <property type="protein sequence ID" value="KKS43596.1"/>
    <property type="molecule type" value="Genomic_DNA"/>
</dbReference>